<evidence type="ECO:0000313" key="3">
    <source>
        <dbReference type="Proteomes" id="UP000000758"/>
    </source>
</evidence>
<sequence length="131" mass="14332">MQAFMHADITDPGERRDVSRMAPYLDAGERVLLVARQSRFLPGGSPVAPDVILATDTKLIVCRTVYPGGRRVDYYPYSRITSARLHNGRLSSSMMVAAPGTGRHDRGDGMIRAIPRGKAERIAGLARPRGI</sequence>
<dbReference type="Pfam" id="PF14470">
    <property type="entry name" value="bPH_3"/>
    <property type="match status" value="1"/>
</dbReference>
<dbReference type="EnsemblBacteria" id="ABK77310">
    <property type="protein sequence ID" value="ABK77310"/>
    <property type="gene ID" value="CENSYa_0677"/>
</dbReference>
<accession>A0RVE3</accession>
<dbReference type="STRING" id="414004.CENSYa_0677"/>
<gene>
    <name evidence="2" type="ordered locus">CENSYa_0677</name>
</gene>
<dbReference type="EMBL" id="DP000238">
    <property type="protein sequence ID" value="ABK77310.1"/>
    <property type="molecule type" value="Genomic_DNA"/>
</dbReference>
<dbReference type="HOGENOM" id="CLU_1922687_0_0_2"/>
<dbReference type="Proteomes" id="UP000000758">
    <property type="component" value="Chromosome"/>
</dbReference>
<evidence type="ECO:0000259" key="1">
    <source>
        <dbReference type="Pfam" id="PF14470"/>
    </source>
</evidence>
<dbReference type="KEGG" id="csy:CENSYa_0677"/>
<name>A0RVE3_CENSY</name>
<organism evidence="2 3">
    <name type="scientific">Cenarchaeum symbiosum (strain A)</name>
    <dbReference type="NCBI Taxonomy" id="414004"/>
    <lineage>
        <taxon>Archaea</taxon>
        <taxon>Nitrososphaerota</taxon>
        <taxon>Candidatus Cenarchaeales</taxon>
        <taxon>Candidatus Cenarchaeaceae</taxon>
        <taxon>Candidatus Cenarchaeum</taxon>
    </lineage>
</organism>
<feature type="domain" description="YokE-like PH" evidence="1">
    <location>
        <begin position="26"/>
        <end position="97"/>
    </location>
</feature>
<dbReference type="InterPro" id="IPR039519">
    <property type="entry name" value="YokE-like_PH"/>
</dbReference>
<reference evidence="2 3" key="1">
    <citation type="journal article" date="2006" name="Proc. Natl. Acad. Sci. U.S.A.">
        <title>Genomic analysis of the uncultivated marine crenarchaeote Cenarchaeum symbiosum.</title>
        <authorList>
            <person name="Hallam S.J."/>
            <person name="Konstantinidis K.T."/>
            <person name="Putnam N."/>
            <person name="Schleper C."/>
            <person name="Watanabe Y."/>
            <person name="Sugahara J."/>
            <person name="Preston C."/>
            <person name="de la Torre J."/>
            <person name="Richardson P.M."/>
            <person name="DeLong E.F."/>
        </authorList>
    </citation>
    <scope>NUCLEOTIDE SEQUENCE [LARGE SCALE GENOMIC DNA]</scope>
    <source>
        <strain evidence="3">A</strain>
    </source>
</reference>
<dbReference type="AlphaFoldDB" id="A0RVE3"/>
<proteinExistence type="predicted"/>
<protein>
    <recommendedName>
        <fullName evidence="1">YokE-like PH domain-containing protein</fullName>
    </recommendedName>
</protein>
<keyword evidence="3" id="KW-1185">Reference proteome</keyword>
<evidence type="ECO:0000313" key="2">
    <source>
        <dbReference type="EMBL" id="ABK77310.1"/>
    </source>
</evidence>